<feature type="compositionally biased region" description="Basic and acidic residues" evidence="1">
    <location>
        <begin position="795"/>
        <end position="808"/>
    </location>
</feature>
<dbReference type="EMBL" id="JACHXU010000005">
    <property type="protein sequence ID" value="MBB3205990.1"/>
    <property type="molecule type" value="Genomic_DNA"/>
</dbReference>
<sequence length="944" mass="100088">MSFLSATLLLGTLAAGIPVALHLLARQPPRRVVFPSVAFLQRQLTTQTSRLKVRRWWLLALRILAIIAFAVVLARPHIDSAMSSTWTTVGLIAIASVGLLALASVAFSRGLGRSMAWSLLGAALITGLIAGIGAIRAIATGNAPDFRVDRPMAIAIVIDNSPSSAWSVVEDFGGGDIGGDAFSGGGENESSASNASPASNTPSRLFATARPGTRLAVAIARAGELIDRLPSGSRVAIVDRSSSPVGFSLDIAAARSRLARLSPTASPASIIRRTESAVELVRTSDLTERHVVVVSDMAEPSWEKNIPASLARSPLGPAEHEDVPIHVLNVHESASLQADAGSDDETSGAGGASVPAINPWISLPLVADVAPPPGVAIPIRFDVGVWRDPSDTRLSGVSVGNASSMGSNLTATVQLSLYERDPSLPVVRDGRLVLPPLRSVDRASIELTGGALNSRDEVLLTLPPLERGTYHAVIELIGDDRFMWDNWRFVTVDIPTPPNVLIVGNDTDETGVMAAAMTAPHSPDDPSASYQIQTVGYRDLAAVDWKPFDLVVLIDPPLRYSAEQNQIVGSNGGLSSAMLDQIAGVVTRGGGLMISLGPATEVLPKETGTGPGGSQSAGNESTSRWLVPPLVRSWRVPSPGTFWRVTASSHPIFSSVMRPSSMPNWSDFRVQRYWQVNAEQTPNTNPSVATESLPSTPWQVIARYAVAKDGPATGQPAVMTRQMGGGRIAVTTTPLPALGAATRKWNELFTASDAWPAFMTVRGLAAYLSGIDRRDATVLVGQTAVVSPDAATFARDDERNRDLPEKLNNESTTNSPMSLELYAPGQDTGRTIPWASSEVTIRETETPGTYFLRGAELWSGFSANLSPEWSRGETTTLTALRGWFGDENWSITNDVEALSLTGGGGGSVAVSLHAPLTLLVVLIFLAEQLLSNRFYRAARDPGTA</sequence>
<dbReference type="Pfam" id="PF07584">
    <property type="entry name" value="BatA"/>
    <property type="match status" value="1"/>
</dbReference>
<keyword evidence="2" id="KW-1133">Transmembrane helix</keyword>
<evidence type="ECO:0000313" key="5">
    <source>
        <dbReference type="Proteomes" id="UP000536179"/>
    </source>
</evidence>
<dbReference type="Proteomes" id="UP000536179">
    <property type="component" value="Unassembled WGS sequence"/>
</dbReference>
<dbReference type="Gene3D" id="3.40.50.880">
    <property type="match status" value="1"/>
</dbReference>
<feature type="region of interest" description="Disordered" evidence="1">
    <location>
        <begin position="602"/>
        <end position="622"/>
    </location>
</feature>
<feature type="transmembrane region" description="Helical" evidence="2">
    <location>
        <begin position="86"/>
        <end position="107"/>
    </location>
</feature>
<dbReference type="Gene3D" id="3.40.50.410">
    <property type="entry name" value="von Willebrand factor, type A domain"/>
    <property type="match status" value="1"/>
</dbReference>
<evidence type="ECO:0000256" key="1">
    <source>
        <dbReference type="SAM" id="MobiDB-lite"/>
    </source>
</evidence>
<reference evidence="4 5" key="1">
    <citation type="submission" date="2020-08" db="EMBL/GenBank/DDBJ databases">
        <title>Genomic Encyclopedia of Type Strains, Phase III (KMG-III): the genomes of soil and plant-associated and newly described type strains.</title>
        <authorList>
            <person name="Whitman W."/>
        </authorList>
    </citation>
    <scope>NUCLEOTIDE SEQUENCE [LARGE SCALE GENOMIC DNA]</scope>
    <source>
        <strain evidence="4 5">CECT 8075</strain>
    </source>
</reference>
<name>A0A7W5H5K0_9BACT</name>
<dbReference type="NCBIfam" id="TIGR02226">
    <property type="entry name" value="two_anch"/>
    <property type="match status" value="1"/>
</dbReference>
<dbReference type="AlphaFoldDB" id="A0A7W5H5K0"/>
<evidence type="ECO:0000256" key="2">
    <source>
        <dbReference type="SAM" id="Phobius"/>
    </source>
</evidence>
<dbReference type="InterPro" id="IPR024163">
    <property type="entry name" value="Aerotolerance_reg_N"/>
</dbReference>
<feature type="domain" description="Aerotolerance regulator N-terminal" evidence="3">
    <location>
        <begin position="1"/>
        <end position="76"/>
    </location>
</feature>
<dbReference type="RefSeq" id="WP_184304135.1">
    <property type="nucleotide sequence ID" value="NZ_JACHXU010000005.1"/>
</dbReference>
<comment type="caution">
    <text evidence="4">The sequence shown here is derived from an EMBL/GenBank/DDBJ whole genome shotgun (WGS) entry which is preliminary data.</text>
</comment>
<feature type="transmembrane region" description="Helical" evidence="2">
    <location>
        <begin position="6"/>
        <end position="25"/>
    </location>
</feature>
<dbReference type="InterPro" id="IPR029062">
    <property type="entry name" value="Class_I_gatase-like"/>
</dbReference>
<feature type="region of interest" description="Disordered" evidence="1">
    <location>
        <begin position="183"/>
        <end position="205"/>
    </location>
</feature>
<keyword evidence="2" id="KW-0472">Membrane</keyword>
<evidence type="ECO:0000259" key="3">
    <source>
        <dbReference type="Pfam" id="PF07584"/>
    </source>
</evidence>
<proteinExistence type="predicted"/>
<dbReference type="SUPFAM" id="SSF52317">
    <property type="entry name" value="Class I glutamine amidotransferase-like"/>
    <property type="match status" value="1"/>
</dbReference>
<dbReference type="InterPro" id="IPR011933">
    <property type="entry name" value="Double_TM_dom"/>
</dbReference>
<gene>
    <name evidence="4" type="ORF">FHS27_001798</name>
</gene>
<dbReference type="InterPro" id="IPR036465">
    <property type="entry name" value="vWFA_dom_sf"/>
</dbReference>
<keyword evidence="5" id="KW-1185">Reference proteome</keyword>
<feature type="region of interest" description="Disordered" evidence="1">
    <location>
        <begin position="795"/>
        <end position="818"/>
    </location>
</feature>
<evidence type="ECO:0000313" key="4">
    <source>
        <dbReference type="EMBL" id="MBB3205990.1"/>
    </source>
</evidence>
<accession>A0A7W5H5K0</accession>
<dbReference type="PANTHER" id="PTHR37464">
    <property type="entry name" value="BLL2463 PROTEIN"/>
    <property type="match status" value="1"/>
</dbReference>
<organism evidence="4 5">
    <name type="scientific">Aporhodopirellula rubra</name>
    <dbReference type="NCBI Taxonomy" id="980271"/>
    <lineage>
        <taxon>Bacteria</taxon>
        <taxon>Pseudomonadati</taxon>
        <taxon>Planctomycetota</taxon>
        <taxon>Planctomycetia</taxon>
        <taxon>Pirellulales</taxon>
        <taxon>Pirellulaceae</taxon>
        <taxon>Aporhodopirellula</taxon>
    </lineage>
</organism>
<feature type="compositionally biased region" description="Low complexity" evidence="1">
    <location>
        <begin position="188"/>
        <end position="203"/>
    </location>
</feature>
<protein>
    <recommendedName>
        <fullName evidence="3">Aerotolerance regulator N-terminal domain-containing protein</fullName>
    </recommendedName>
</protein>
<feature type="transmembrane region" description="Helical" evidence="2">
    <location>
        <begin position="119"/>
        <end position="139"/>
    </location>
</feature>
<dbReference type="PANTHER" id="PTHR37464:SF1">
    <property type="entry name" value="BLL2463 PROTEIN"/>
    <property type="match status" value="1"/>
</dbReference>
<feature type="transmembrane region" description="Helical" evidence="2">
    <location>
        <begin position="56"/>
        <end position="74"/>
    </location>
</feature>
<keyword evidence="2" id="KW-0812">Transmembrane</keyword>